<dbReference type="Proteomes" id="UP001138661">
    <property type="component" value="Unassembled WGS sequence"/>
</dbReference>
<dbReference type="GO" id="GO:0003908">
    <property type="term" value="F:methylated-DNA-[protein]-cysteine S-methyltransferase activity"/>
    <property type="evidence" value="ECO:0007669"/>
    <property type="project" value="UniProtKB-EC"/>
</dbReference>
<dbReference type="PROSITE" id="PS01124">
    <property type="entry name" value="HTH_ARAC_FAMILY_2"/>
    <property type="match status" value="1"/>
</dbReference>
<protein>
    <recommendedName>
        <fullName evidence="3">methylated-DNA--[protein]-cysteine S-methyltransferase</fullName>
        <ecNumber evidence="3">2.1.1.63</ecNumber>
    </recommendedName>
</protein>
<dbReference type="InterPro" id="IPR001497">
    <property type="entry name" value="MethylDNA_cys_MeTrfase_AS"/>
</dbReference>
<dbReference type="PANTHER" id="PTHR10815:SF5">
    <property type="entry name" value="METHYLATED-DNA--PROTEIN-CYSTEINE METHYLTRANSFERASE"/>
    <property type="match status" value="1"/>
</dbReference>
<comment type="caution">
    <text evidence="10">The sequence shown here is derived from an EMBL/GenBank/DDBJ whole genome shotgun (WGS) entry which is preliminary data.</text>
</comment>
<dbReference type="GO" id="GO:0003700">
    <property type="term" value="F:DNA-binding transcription factor activity"/>
    <property type="evidence" value="ECO:0007669"/>
    <property type="project" value="InterPro"/>
</dbReference>
<dbReference type="PANTHER" id="PTHR10815">
    <property type="entry name" value="METHYLATED-DNA--PROTEIN-CYSTEINE METHYLTRANSFERASE"/>
    <property type="match status" value="1"/>
</dbReference>
<comment type="similarity">
    <text evidence="2">Belongs to the MGMT family.</text>
</comment>
<evidence type="ECO:0000256" key="5">
    <source>
        <dbReference type="ARBA" id="ARBA00022679"/>
    </source>
</evidence>
<dbReference type="InterPro" id="IPR018060">
    <property type="entry name" value="HTH_AraC"/>
</dbReference>
<evidence type="ECO:0000259" key="9">
    <source>
        <dbReference type="PROSITE" id="PS01124"/>
    </source>
</evidence>
<evidence type="ECO:0000256" key="7">
    <source>
        <dbReference type="ARBA" id="ARBA00023204"/>
    </source>
</evidence>
<dbReference type="Pfam" id="PF01035">
    <property type="entry name" value="DNA_binding_1"/>
    <property type="match status" value="1"/>
</dbReference>
<keyword evidence="4 10" id="KW-0489">Methyltransferase</keyword>
<dbReference type="NCBIfam" id="TIGR00589">
    <property type="entry name" value="ogt"/>
    <property type="match status" value="1"/>
</dbReference>
<gene>
    <name evidence="10" type="ORF">KX928_16485</name>
</gene>
<comment type="catalytic activity">
    <reaction evidence="8">
        <text>a 6-O-methyl-2'-deoxyguanosine in DNA + L-cysteinyl-[protein] = S-methyl-L-cysteinyl-[protein] + a 2'-deoxyguanosine in DNA</text>
        <dbReference type="Rhea" id="RHEA:24000"/>
        <dbReference type="Rhea" id="RHEA-COMP:10131"/>
        <dbReference type="Rhea" id="RHEA-COMP:10132"/>
        <dbReference type="Rhea" id="RHEA-COMP:11367"/>
        <dbReference type="Rhea" id="RHEA-COMP:11368"/>
        <dbReference type="ChEBI" id="CHEBI:29950"/>
        <dbReference type="ChEBI" id="CHEBI:82612"/>
        <dbReference type="ChEBI" id="CHEBI:85445"/>
        <dbReference type="ChEBI" id="CHEBI:85448"/>
        <dbReference type="EC" id="2.1.1.63"/>
    </reaction>
</comment>
<dbReference type="InterPro" id="IPR004026">
    <property type="entry name" value="Ada_DNA_repair_Zn-bd"/>
</dbReference>
<dbReference type="GO" id="GO:0032259">
    <property type="term" value="P:methylation"/>
    <property type="evidence" value="ECO:0007669"/>
    <property type="project" value="UniProtKB-KW"/>
</dbReference>
<dbReference type="EC" id="2.1.1.63" evidence="3"/>
<organism evidence="10 11">
    <name type="scientific">Roseobacter insulae</name>
    <dbReference type="NCBI Taxonomy" id="2859783"/>
    <lineage>
        <taxon>Bacteria</taxon>
        <taxon>Pseudomonadati</taxon>
        <taxon>Pseudomonadota</taxon>
        <taxon>Alphaproteobacteria</taxon>
        <taxon>Rhodobacterales</taxon>
        <taxon>Roseobacteraceae</taxon>
        <taxon>Roseobacter</taxon>
    </lineage>
</organism>
<dbReference type="PIRSF" id="PIRSF000409">
    <property type="entry name" value="Ada"/>
    <property type="match status" value="1"/>
</dbReference>
<dbReference type="FunFam" id="1.10.10.10:FF:000214">
    <property type="entry name" value="Methylated-DNA--protein-cysteine methyltransferase"/>
    <property type="match status" value="1"/>
</dbReference>
<accession>A0A9X1FYJ0</accession>
<dbReference type="CDD" id="cd06445">
    <property type="entry name" value="ATase"/>
    <property type="match status" value="1"/>
</dbReference>
<dbReference type="GO" id="GO:0006281">
    <property type="term" value="P:DNA repair"/>
    <property type="evidence" value="ECO:0007669"/>
    <property type="project" value="UniProtKB-KW"/>
</dbReference>
<dbReference type="Pfam" id="PF02805">
    <property type="entry name" value="Ada_Zn_binding"/>
    <property type="match status" value="1"/>
</dbReference>
<dbReference type="RefSeq" id="WP_219505095.1">
    <property type="nucleotide sequence ID" value="NZ_JAHXDN010000004.1"/>
</dbReference>
<evidence type="ECO:0000313" key="11">
    <source>
        <dbReference type="Proteomes" id="UP001138661"/>
    </source>
</evidence>
<dbReference type="SMART" id="SM00342">
    <property type="entry name" value="HTH_ARAC"/>
    <property type="match status" value="1"/>
</dbReference>
<dbReference type="InterPro" id="IPR016221">
    <property type="entry name" value="Bifunct_regulatory_prot_Ada"/>
</dbReference>
<dbReference type="AlphaFoldDB" id="A0A9X1FYJ0"/>
<comment type="catalytic activity">
    <reaction evidence="1">
        <text>a 4-O-methyl-thymidine in DNA + L-cysteinyl-[protein] = a thymidine in DNA + S-methyl-L-cysteinyl-[protein]</text>
        <dbReference type="Rhea" id="RHEA:53428"/>
        <dbReference type="Rhea" id="RHEA-COMP:10131"/>
        <dbReference type="Rhea" id="RHEA-COMP:10132"/>
        <dbReference type="Rhea" id="RHEA-COMP:13555"/>
        <dbReference type="Rhea" id="RHEA-COMP:13556"/>
        <dbReference type="ChEBI" id="CHEBI:29950"/>
        <dbReference type="ChEBI" id="CHEBI:82612"/>
        <dbReference type="ChEBI" id="CHEBI:137386"/>
        <dbReference type="ChEBI" id="CHEBI:137387"/>
        <dbReference type="EC" id="2.1.1.63"/>
    </reaction>
</comment>
<evidence type="ECO:0000256" key="8">
    <source>
        <dbReference type="ARBA" id="ARBA00049348"/>
    </source>
</evidence>
<keyword evidence="11" id="KW-1185">Reference proteome</keyword>
<dbReference type="GO" id="GO:0008270">
    <property type="term" value="F:zinc ion binding"/>
    <property type="evidence" value="ECO:0007669"/>
    <property type="project" value="InterPro"/>
</dbReference>
<keyword evidence="7" id="KW-0234">DNA repair</keyword>
<feature type="domain" description="HTH araC/xylS-type" evidence="9">
    <location>
        <begin position="107"/>
        <end position="181"/>
    </location>
</feature>
<evidence type="ECO:0000256" key="6">
    <source>
        <dbReference type="ARBA" id="ARBA00022763"/>
    </source>
</evidence>
<keyword evidence="5 10" id="KW-0808">Transferase</keyword>
<name>A0A9X1FYJ0_9RHOB</name>
<evidence type="ECO:0000256" key="2">
    <source>
        <dbReference type="ARBA" id="ARBA00008711"/>
    </source>
</evidence>
<dbReference type="Pfam" id="PF12833">
    <property type="entry name" value="HTH_18"/>
    <property type="match status" value="1"/>
</dbReference>
<reference evidence="10" key="1">
    <citation type="submission" date="2021-07" db="EMBL/GenBank/DDBJ databases">
        <title>Roseobacter insulae sp. nov., isolated from a tidal flat.</title>
        <authorList>
            <person name="Park S."/>
            <person name="Yoon J.-H."/>
        </authorList>
    </citation>
    <scope>NUCLEOTIDE SEQUENCE</scope>
    <source>
        <strain evidence="10">YSTF-M11</strain>
    </source>
</reference>
<dbReference type="EMBL" id="JAHXDN010000004">
    <property type="protein sequence ID" value="MBW4709390.1"/>
    <property type="molecule type" value="Genomic_DNA"/>
</dbReference>
<evidence type="ECO:0000256" key="3">
    <source>
        <dbReference type="ARBA" id="ARBA00011918"/>
    </source>
</evidence>
<evidence type="ECO:0000256" key="4">
    <source>
        <dbReference type="ARBA" id="ARBA00022603"/>
    </source>
</evidence>
<evidence type="ECO:0000256" key="1">
    <source>
        <dbReference type="ARBA" id="ARBA00001286"/>
    </source>
</evidence>
<proteinExistence type="inferred from homology"/>
<sequence length="357" mass="39302">MIFDLPNHDTLYAALLNRDAGYDGQAYVAVATTGVFCRLTCPARKPKSENCTFYGSVGECIGAGYRACKRCHPLAPMAAADPAIAALLAALEARPAYRWSEEDILRMGFDLSTVRRSFKRQFGMTFLEMARQRRLRDGFVTIAGGGRVIEAQVDARFESASAFRASFAQLIGRAPGKLASDPVLFADWIATPLGDMISISSRTHLHLLEFVDRIALRSEVGRLARHAKGRLGVGRTDPGQQVREELDRFFEGRNAHFATPLAFLGSEFAKDVWSELRRIPPGVTRSYSEVAKRIGRPASTRAVARANGANQIALIVPCHRVLGADGSLTGYGGGLWRKQKLLEIERHYRMTAVESTK</sequence>
<dbReference type="PROSITE" id="PS00374">
    <property type="entry name" value="MGMT"/>
    <property type="match status" value="1"/>
</dbReference>
<dbReference type="InterPro" id="IPR014048">
    <property type="entry name" value="MethylDNA_cys_MeTrfase_DNA-bd"/>
</dbReference>
<keyword evidence="6" id="KW-0227">DNA damage</keyword>
<evidence type="ECO:0000313" key="10">
    <source>
        <dbReference type="EMBL" id="MBW4709390.1"/>
    </source>
</evidence>
<dbReference type="GO" id="GO:0043565">
    <property type="term" value="F:sequence-specific DNA binding"/>
    <property type="evidence" value="ECO:0007669"/>
    <property type="project" value="InterPro"/>
</dbReference>